<sequence>MFVFGGFAEIRLGMRSNYCADCQWIPGQSKETPWSDAVIPGREFHSVGTTFTQIHPELAAWYPLGRGYKLGAVISQRWRNGEIDVPNMGSSWTGYWYKKLIALNHDDFGKWQIGHMMTQAWSRSDAMGNDSSLSGPLSATGAGYGMLTNAIRYTAPTVDVAKGTMTLEFTYDRGNRNFKVHTPHFLEVYGQYKQGNWLFEGIYQTTRNGTPTAWGQGPFRGLTPFNADGNNPDLVEASQGITMLMARYELDKATELMGAVRRNTWSGVDAVAVTTNPAGWNNMFNVDWSDVTYADGKKFPGYGANSVDLMLGFKHVSGRWTTMGGLVYLGAASTDNPSERGQSNSSLVGGFGMEYDLGNKVKLTFQTGAVHYARLGLTPMSLGSNEGLNYSDSRITRDSNWYTAGVVWGF</sequence>
<dbReference type="EMBL" id="CP004885">
    <property type="protein sequence ID" value="AGX87703.1"/>
    <property type="molecule type" value="Genomic_DNA"/>
</dbReference>
<dbReference type="AlphaFoldDB" id="U5NBT1"/>
<dbReference type="SUPFAM" id="SSF56935">
    <property type="entry name" value="Porins"/>
    <property type="match status" value="1"/>
</dbReference>
<dbReference type="eggNOG" id="ENOG5032QX7">
    <property type="taxonomic scope" value="Bacteria"/>
</dbReference>
<dbReference type="HOGENOM" id="CLU_605037_0_0_4"/>
<reference evidence="1 2" key="1">
    <citation type="journal article" date="2013" name="Genome Biol.">
        <title>Genomic analysis reveals key aspects of prokaryotic symbiosis in the phototrophic consortium "Chlorochromatium aggregatum".</title>
        <authorList>
            <person name="Liu Z."/>
            <person name="Muller J."/>
            <person name="Li T."/>
            <person name="Alvey R.M."/>
            <person name="Vogl K."/>
            <person name="Frigaard N.U."/>
            <person name="Rockwell N.C."/>
            <person name="Boyd E.S."/>
            <person name="Tomsho L.P."/>
            <person name="Schuster S.C."/>
            <person name="Henke P."/>
            <person name="Rohde M."/>
            <person name="Overmann J."/>
            <person name="Bryant D.A."/>
        </authorList>
    </citation>
    <scope>NUCLEOTIDE SEQUENCE [LARGE SCALE GENOMIC DNA]</scope>
    <source>
        <strain evidence="1">CR</strain>
    </source>
</reference>
<dbReference type="KEGG" id="cbx:Cenrod_1618"/>
<organism evidence="1 2">
    <name type="scientific">Candidatus Symbiobacter mobilis CR</name>
    <dbReference type="NCBI Taxonomy" id="946483"/>
    <lineage>
        <taxon>Bacteria</taxon>
        <taxon>Pseudomonadati</taxon>
        <taxon>Pseudomonadota</taxon>
        <taxon>Betaproteobacteria</taxon>
        <taxon>Burkholderiales</taxon>
        <taxon>Comamonadaceae</taxon>
    </lineage>
</organism>
<keyword evidence="2" id="KW-1185">Reference proteome</keyword>
<name>U5NBT1_9BURK</name>
<proteinExistence type="predicted"/>
<evidence type="ECO:0000313" key="1">
    <source>
        <dbReference type="EMBL" id="AGX87703.1"/>
    </source>
</evidence>
<gene>
    <name evidence="1" type="ORF">Cenrod_1618</name>
</gene>
<evidence type="ECO:0000313" key="2">
    <source>
        <dbReference type="Proteomes" id="UP000017184"/>
    </source>
</evidence>
<accession>U5NBT1</accession>
<dbReference type="Proteomes" id="UP000017184">
    <property type="component" value="Chromosome"/>
</dbReference>
<protein>
    <submittedName>
        <fullName evidence="1">Uncharacterized protein</fullName>
    </submittedName>
</protein>